<gene>
    <name evidence="1" type="ORF">X907_0197</name>
</gene>
<protein>
    <submittedName>
        <fullName evidence="1">Plasmid maintenance system killer</fullName>
    </submittedName>
</protein>
<keyword evidence="2" id="KW-1185">Reference proteome</keyword>
<dbReference type="PANTHER" id="PTHR40266">
    <property type="entry name" value="TOXIN HIGB-1"/>
    <property type="match status" value="1"/>
</dbReference>
<proteinExistence type="predicted"/>
<accession>A0A3T0E6B2</accession>
<reference evidence="1 2" key="1">
    <citation type="submission" date="2016-12" db="EMBL/GenBank/DDBJ databases">
        <title>The genome of dimorphic prosthecate Glycocaulis alkaliphilus 6b-8t, isolated from crude oil dictates its adaptability in petroleum environments.</title>
        <authorList>
            <person name="Wu X.-L."/>
            <person name="Geng S."/>
        </authorList>
    </citation>
    <scope>NUCLEOTIDE SEQUENCE [LARGE SCALE GENOMIC DNA]</scope>
    <source>
        <strain evidence="1 2">6B-8</strain>
    </source>
</reference>
<dbReference type="EMBL" id="CP018911">
    <property type="protein sequence ID" value="AZU02747.1"/>
    <property type="molecule type" value="Genomic_DNA"/>
</dbReference>
<dbReference type="OrthoDB" id="9801102at2"/>
<organism evidence="1 2">
    <name type="scientific">Glycocaulis alkaliphilus</name>
    <dbReference type="NCBI Taxonomy" id="1434191"/>
    <lineage>
        <taxon>Bacteria</taxon>
        <taxon>Pseudomonadati</taxon>
        <taxon>Pseudomonadota</taxon>
        <taxon>Alphaproteobacteria</taxon>
        <taxon>Maricaulales</taxon>
        <taxon>Maricaulaceae</taxon>
        <taxon>Glycocaulis</taxon>
    </lineage>
</organism>
<dbReference type="Gene3D" id="3.30.2310.20">
    <property type="entry name" value="RelE-like"/>
    <property type="match status" value="1"/>
</dbReference>
<dbReference type="Proteomes" id="UP000286954">
    <property type="component" value="Chromosome"/>
</dbReference>
<name>A0A3T0E6B2_9PROT</name>
<evidence type="ECO:0000313" key="2">
    <source>
        <dbReference type="Proteomes" id="UP000286954"/>
    </source>
</evidence>
<dbReference type="Pfam" id="PF05015">
    <property type="entry name" value="HigB-like_toxin"/>
    <property type="match status" value="1"/>
</dbReference>
<dbReference type="InterPro" id="IPR035093">
    <property type="entry name" value="RelE/ParE_toxin_dom_sf"/>
</dbReference>
<dbReference type="AlphaFoldDB" id="A0A3T0E6B2"/>
<sequence length="93" mass="10600">MIKSFADKITETVFLGSCPKGFPAELFGRTRRALERIHAASDISDLRVPPSFRLHQLKGDQAGRWSISVNDQFRITFAFANGDARNVRFEDYH</sequence>
<dbReference type="InterPro" id="IPR007711">
    <property type="entry name" value="HigB-1"/>
</dbReference>
<dbReference type="PANTHER" id="PTHR40266:SF2">
    <property type="entry name" value="TOXIN HIGB-1"/>
    <property type="match status" value="1"/>
</dbReference>
<dbReference type="KEGG" id="gak:X907_0197"/>
<evidence type="ECO:0000313" key="1">
    <source>
        <dbReference type="EMBL" id="AZU02747.1"/>
    </source>
</evidence>
<dbReference type="SUPFAM" id="SSF143011">
    <property type="entry name" value="RelE-like"/>
    <property type="match status" value="1"/>
</dbReference>
<dbReference type="RefSeq" id="WP_127565203.1">
    <property type="nucleotide sequence ID" value="NZ_BMFB01000004.1"/>
</dbReference>